<dbReference type="InterPro" id="IPR003646">
    <property type="entry name" value="SH3-like_bac-type"/>
</dbReference>
<feature type="compositionally biased region" description="Low complexity" evidence="1">
    <location>
        <begin position="92"/>
        <end position="111"/>
    </location>
</feature>
<feature type="region of interest" description="Disordered" evidence="1">
    <location>
        <begin position="87"/>
        <end position="136"/>
    </location>
</feature>
<proteinExistence type="predicted"/>
<dbReference type="Pfam" id="PF08239">
    <property type="entry name" value="SH3_3"/>
    <property type="match status" value="1"/>
</dbReference>
<comment type="caution">
    <text evidence="3">The sequence shown here is derived from an EMBL/GenBank/DDBJ whole genome shotgun (WGS) entry which is preliminary data.</text>
</comment>
<organism evidence="3 4">
    <name type="scientific">Salibaculum griseiflavum</name>
    <dbReference type="NCBI Taxonomy" id="1914409"/>
    <lineage>
        <taxon>Bacteria</taxon>
        <taxon>Pseudomonadati</taxon>
        <taxon>Pseudomonadota</taxon>
        <taxon>Alphaproteobacteria</taxon>
        <taxon>Rhodobacterales</taxon>
        <taxon>Roseobacteraceae</taxon>
        <taxon>Salibaculum</taxon>
    </lineage>
</organism>
<reference evidence="4" key="1">
    <citation type="submission" date="2018-05" db="EMBL/GenBank/DDBJ databases">
        <authorList>
            <person name="Du Z."/>
            <person name="Wang X."/>
        </authorList>
    </citation>
    <scope>NUCLEOTIDE SEQUENCE [LARGE SCALE GENOMIC DNA]</scope>
    <source>
        <strain evidence="4">WDS4C29</strain>
    </source>
</reference>
<dbReference type="PROSITE" id="PS51781">
    <property type="entry name" value="SH3B"/>
    <property type="match status" value="1"/>
</dbReference>
<dbReference type="OrthoDB" id="7433551at2"/>
<dbReference type="SMART" id="SM00287">
    <property type="entry name" value="SH3b"/>
    <property type="match status" value="1"/>
</dbReference>
<dbReference type="Proteomes" id="UP000245293">
    <property type="component" value="Unassembled WGS sequence"/>
</dbReference>
<name>A0A2V1PBE5_9RHOB</name>
<evidence type="ECO:0000313" key="3">
    <source>
        <dbReference type="EMBL" id="PWG18537.1"/>
    </source>
</evidence>
<feature type="domain" description="SH3b" evidence="2">
    <location>
        <begin position="135"/>
        <end position="198"/>
    </location>
</feature>
<evidence type="ECO:0000256" key="1">
    <source>
        <dbReference type="SAM" id="MobiDB-lite"/>
    </source>
</evidence>
<dbReference type="Gene3D" id="2.30.30.40">
    <property type="entry name" value="SH3 Domains"/>
    <property type="match status" value="1"/>
</dbReference>
<protein>
    <recommendedName>
        <fullName evidence="2">SH3b domain-containing protein</fullName>
    </recommendedName>
</protein>
<dbReference type="AlphaFoldDB" id="A0A2V1PBE5"/>
<evidence type="ECO:0000313" key="4">
    <source>
        <dbReference type="Proteomes" id="UP000245293"/>
    </source>
</evidence>
<gene>
    <name evidence="3" type="ORF">DFK10_01045</name>
</gene>
<keyword evidence="4" id="KW-1185">Reference proteome</keyword>
<sequence length="199" mass="21526">MMTRRISEPALWYWRCLRIQRSLGGSGMKTYVWLSFAFMGWAYYEISGGADFQPQERDAKAEAPTEEAEPSVITTRADTSALSAIAPSDGDAAPSVTPAAYAAQQPQPAAALDVASWPQDNADRQEPAPAPTPPPDLRTVAGSFVNMRLGPGTTHGVVATLPRGTEVEVREVLQGWARLEVVQTGQRGWMAVRLLTDPS</sequence>
<dbReference type="EMBL" id="QETF01000001">
    <property type="protein sequence ID" value="PWG18537.1"/>
    <property type="molecule type" value="Genomic_DNA"/>
</dbReference>
<evidence type="ECO:0000259" key="2">
    <source>
        <dbReference type="PROSITE" id="PS51781"/>
    </source>
</evidence>
<accession>A0A2V1PBE5</accession>